<dbReference type="RefSeq" id="WP_407664515.1">
    <property type="nucleotide sequence ID" value="NZ_AP022620.1"/>
</dbReference>
<name>A0A6N4W4X3_9MYCO</name>
<protein>
    <submittedName>
        <fullName evidence="1">Uncharacterized protein</fullName>
    </submittedName>
</protein>
<dbReference type="Proteomes" id="UP000467249">
    <property type="component" value="Chromosome"/>
</dbReference>
<sequence>MIRLMRNGFGCHLIARRSRVGPPTFRLTDRLHEGRTVTVTINEIAATVSDWLAELGVHSPMVDQLASALRGGNWTAVQTIADHLAVEITAAP</sequence>
<reference evidence="1 2" key="1">
    <citation type="journal article" date="2019" name="Emerg. Microbes Infect.">
        <title>Comprehensive subspecies identification of 175 nontuberculous mycobacteria species based on 7547 genomic profiles.</title>
        <authorList>
            <person name="Matsumoto Y."/>
            <person name="Kinjo T."/>
            <person name="Motooka D."/>
            <person name="Nabeya D."/>
            <person name="Jung N."/>
            <person name="Uechi K."/>
            <person name="Horii T."/>
            <person name="Iida T."/>
            <person name="Fujita J."/>
            <person name="Nakamura S."/>
        </authorList>
    </citation>
    <scope>NUCLEOTIDE SEQUENCE [LARGE SCALE GENOMIC DNA]</scope>
    <source>
        <strain evidence="1 2">JCM 30275</strain>
    </source>
</reference>
<dbReference type="KEGG" id="many:MANY_13960"/>
<proteinExistence type="predicted"/>
<evidence type="ECO:0000313" key="1">
    <source>
        <dbReference type="EMBL" id="BBZ76059.1"/>
    </source>
</evidence>
<gene>
    <name evidence="1" type="ORF">MANY_13960</name>
</gene>
<keyword evidence="2" id="KW-1185">Reference proteome</keyword>
<accession>A0A6N4W4X3</accession>
<dbReference type="EMBL" id="AP022620">
    <property type="protein sequence ID" value="BBZ76059.1"/>
    <property type="molecule type" value="Genomic_DNA"/>
</dbReference>
<organism evidence="1 2">
    <name type="scientific">Mycolicibacterium anyangense</name>
    <dbReference type="NCBI Taxonomy" id="1431246"/>
    <lineage>
        <taxon>Bacteria</taxon>
        <taxon>Bacillati</taxon>
        <taxon>Actinomycetota</taxon>
        <taxon>Actinomycetes</taxon>
        <taxon>Mycobacteriales</taxon>
        <taxon>Mycobacteriaceae</taxon>
        <taxon>Mycolicibacterium</taxon>
    </lineage>
</organism>
<evidence type="ECO:0000313" key="2">
    <source>
        <dbReference type="Proteomes" id="UP000467249"/>
    </source>
</evidence>
<dbReference type="AlphaFoldDB" id="A0A6N4W4X3"/>